<evidence type="ECO:0000313" key="1">
    <source>
        <dbReference type="EMBL" id="PRX42754.1"/>
    </source>
</evidence>
<reference evidence="1 2" key="1">
    <citation type="submission" date="2018-03" db="EMBL/GenBank/DDBJ databases">
        <title>Genomic Encyclopedia of Archaeal and Bacterial Type Strains, Phase II (KMG-II): from individual species to whole genera.</title>
        <authorList>
            <person name="Goeker M."/>
        </authorList>
    </citation>
    <scope>NUCLEOTIDE SEQUENCE [LARGE SCALE GENOMIC DNA]</scope>
    <source>
        <strain evidence="1 2">DSM 44946</strain>
    </source>
</reference>
<organism evidence="1 2">
    <name type="scientific">Planifilum fimeticola</name>
    <dbReference type="NCBI Taxonomy" id="201975"/>
    <lineage>
        <taxon>Bacteria</taxon>
        <taxon>Bacillati</taxon>
        <taxon>Bacillota</taxon>
        <taxon>Bacilli</taxon>
        <taxon>Bacillales</taxon>
        <taxon>Thermoactinomycetaceae</taxon>
        <taxon>Planifilum</taxon>
    </lineage>
</organism>
<dbReference type="InterPro" id="IPR025013">
    <property type="entry name" value="DUF3907"/>
</dbReference>
<dbReference type="RefSeq" id="WP_106343686.1">
    <property type="nucleotide sequence ID" value="NZ_PVNE01000001.1"/>
</dbReference>
<gene>
    <name evidence="1" type="ORF">CLV97_101245</name>
</gene>
<dbReference type="Pfam" id="PF13047">
    <property type="entry name" value="DUF3907"/>
    <property type="match status" value="1"/>
</dbReference>
<name>A0A2T0LJT1_9BACL</name>
<comment type="caution">
    <text evidence="1">The sequence shown here is derived from an EMBL/GenBank/DDBJ whole genome shotgun (WGS) entry which is preliminary data.</text>
</comment>
<dbReference type="OrthoDB" id="2691359at2"/>
<dbReference type="AlphaFoldDB" id="A0A2T0LJT1"/>
<protein>
    <submittedName>
        <fullName evidence="1">Uncharacterized protein DUF3907</fullName>
    </submittedName>
</protein>
<proteinExistence type="predicted"/>
<keyword evidence="2" id="KW-1185">Reference proteome</keyword>
<evidence type="ECO:0000313" key="2">
    <source>
        <dbReference type="Proteomes" id="UP000237797"/>
    </source>
</evidence>
<dbReference type="Proteomes" id="UP000237797">
    <property type="component" value="Unassembled WGS sequence"/>
</dbReference>
<dbReference type="EMBL" id="PVNE01000001">
    <property type="protein sequence ID" value="PRX42754.1"/>
    <property type="molecule type" value="Genomic_DNA"/>
</dbReference>
<accession>A0A2T0LJT1</accession>
<sequence>MPAEQTKQLCRMAKDQLKEAIRLLEDFLNYTHIPRLMEETPEKEGMEEYYREYLSDLRVLLVSCQLAYEKVSLVLRRATFKREFAEKVLSEIVHGCIYNFYYPRNEVYEEDGRYCYTQQDAIKFRRRPAESLRKLTIDLSRIFETLRDELDYYETDYITRIRMLKTD</sequence>